<name>A0A821VGJ8_9NEOP</name>
<evidence type="ECO:0000313" key="1">
    <source>
        <dbReference type="EMBL" id="CAF4906332.1"/>
    </source>
</evidence>
<protein>
    <recommendedName>
        <fullName evidence="3">Transposase</fullName>
    </recommendedName>
</protein>
<dbReference type="GO" id="GO:0003676">
    <property type="term" value="F:nucleic acid binding"/>
    <property type="evidence" value="ECO:0007669"/>
    <property type="project" value="InterPro"/>
</dbReference>
<proteinExistence type="predicted"/>
<organism evidence="1 2">
    <name type="scientific">Pieris macdunnoughi</name>
    <dbReference type="NCBI Taxonomy" id="345717"/>
    <lineage>
        <taxon>Eukaryota</taxon>
        <taxon>Metazoa</taxon>
        <taxon>Ecdysozoa</taxon>
        <taxon>Arthropoda</taxon>
        <taxon>Hexapoda</taxon>
        <taxon>Insecta</taxon>
        <taxon>Pterygota</taxon>
        <taxon>Neoptera</taxon>
        <taxon>Endopterygota</taxon>
        <taxon>Lepidoptera</taxon>
        <taxon>Glossata</taxon>
        <taxon>Ditrysia</taxon>
        <taxon>Papilionoidea</taxon>
        <taxon>Pieridae</taxon>
        <taxon>Pierinae</taxon>
        <taxon>Pieris</taxon>
    </lineage>
</organism>
<comment type="caution">
    <text evidence="1">The sequence shown here is derived from an EMBL/GenBank/DDBJ whole genome shotgun (WGS) entry which is preliminary data.</text>
</comment>
<dbReference type="PANTHER" id="PTHR47326">
    <property type="entry name" value="TRANSPOSABLE ELEMENT TC3 TRANSPOSASE-LIKE PROTEIN"/>
    <property type="match status" value="1"/>
</dbReference>
<accession>A0A821VGJ8</accession>
<dbReference type="PANTHER" id="PTHR47326:SF1">
    <property type="entry name" value="HTH PSQ-TYPE DOMAIN-CONTAINING PROTEIN"/>
    <property type="match status" value="1"/>
</dbReference>
<evidence type="ECO:0000313" key="2">
    <source>
        <dbReference type="Proteomes" id="UP000663880"/>
    </source>
</evidence>
<gene>
    <name evidence="1" type="ORF">PMACD_LOCUS11732</name>
</gene>
<dbReference type="Proteomes" id="UP000663880">
    <property type="component" value="Unassembled WGS sequence"/>
</dbReference>
<sequence length="155" mass="18158">MIIDYFWPELEYMDLDSMWFQQDGATSHTAHFTIDLLKNKFDERVITRNGSVVWPPRSCDLTPLDFFLWGYVKSLVYANKPMTLEELKANIEREIAAVSAEMCGRVMKNWVQRIDRCTRARGGHMRESSSSIHKCFSHPPNNKVFEISQMVFILF</sequence>
<dbReference type="Gene3D" id="3.30.420.10">
    <property type="entry name" value="Ribonuclease H-like superfamily/Ribonuclease H"/>
    <property type="match status" value="1"/>
</dbReference>
<dbReference type="OrthoDB" id="9971063at2759"/>
<dbReference type="EMBL" id="CAJOBZ010000042">
    <property type="protein sequence ID" value="CAF4906332.1"/>
    <property type="molecule type" value="Genomic_DNA"/>
</dbReference>
<evidence type="ECO:0008006" key="3">
    <source>
        <dbReference type="Google" id="ProtNLM"/>
    </source>
</evidence>
<reference evidence="1" key="1">
    <citation type="submission" date="2021-02" db="EMBL/GenBank/DDBJ databases">
        <authorList>
            <person name="Steward A R."/>
        </authorList>
    </citation>
    <scope>NUCLEOTIDE SEQUENCE</scope>
</reference>
<keyword evidence="2" id="KW-1185">Reference proteome</keyword>
<dbReference type="AlphaFoldDB" id="A0A821VGJ8"/>
<dbReference type="InterPro" id="IPR036397">
    <property type="entry name" value="RNaseH_sf"/>
</dbReference>